<evidence type="ECO:0000256" key="6">
    <source>
        <dbReference type="ARBA" id="ARBA00022806"/>
    </source>
</evidence>
<keyword evidence="3" id="KW-0547">Nucleotide-binding</keyword>
<feature type="region of interest" description="Disordered" evidence="12">
    <location>
        <begin position="531"/>
        <end position="552"/>
    </location>
</feature>
<dbReference type="InterPro" id="IPR036465">
    <property type="entry name" value="vWFA_dom_sf"/>
</dbReference>
<feature type="domain" description="SAP" evidence="13">
    <location>
        <begin position="573"/>
        <end position="607"/>
    </location>
</feature>
<gene>
    <name evidence="14" type="ORF">H257_02043</name>
</gene>
<evidence type="ECO:0000256" key="5">
    <source>
        <dbReference type="ARBA" id="ARBA00022801"/>
    </source>
</evidence>
<dbReference type="GO" id="GO:0042162">
    <property type="term" value="F:telomeric DNA binding"/>
    <property type="evidence" value="ECO:0007669"/>
    <property type="project" value="InterPro"/>
</dbReference>
<reference evidence="14" key="1">
    <citation type="submission" date="2013-12" db="EMBL/GenBank/DDBJ databases">
        <title>The Genome Sequence of Aphanomyces astaci APO3.</title>
        <authorList>
            <consortium name="The Broad Institute Genomics Platform"/>
            <person name="Russ C."/>
            <person name="Tyler B."/>
            <person name="van West P."/>
            <person name="Dieguez-Uribeondo J."/>
            <person name="Young S.K."/>
            <person name="Zeng Q."/>
            <person name="Gargeya S."/>
            <person name="Fitzgerald M."/>
            <person name="Abouelleil A."/>
            <person name="Alvarado L."/>
            <person name="Chapman S.B."/>
            <person name="Gainer-Dewar J."/>
            <person name="Goldberg J."/>
            <person name="Griggs A."/>
            <person name="Gujja S."/>
            <person name="Hansen M."/>
            <person name="Howarth C."/>
            <person name="Imamovic A."/>
            <person name="Ireland A."/>
            <person name="Larimer J."/>
            <person name="McCowan C."/>
            <person name="Murphy C."/>
            <person name="Pearson M."/>
            <person name="Poon T.W."/>
            <person name="Priest M."/>
            <person name="Roberts A."/>
            <person name="Saif S."/>
            <person name="Shea T."/>
            <person name="Sykes S."/>
            <person name="Wortman J."/>
            <person name="Nusbaum C."/>
            <person name="Birren B."/>
        </authorList>
    </citation>
    <scope>NUCLEOTIDE SEQUENCE [LARGE SCALE GENOMIC DNA]</scope>
    <source>
        <strain evidence="14">APO3</strain>
    </source>
</reference>
<proteinExistence type="inferred from homology"/>
<dbReference type="Gene3D" id="1.10.1600.10">
    <property type="match status" value="1"/>
</dbReference>
<dbReference type="GO" id="GO:0000723">
    <property type="term" value="P:telomere maintenance"/>
    <property type="evidence" value="ECO:0007669"/>
    <property type="project" value="InterPro"/>
</dbReference>
<keyword evidence="4" id="KW-0227">DNA damage</keyword>
<name>W4H7E2_APHAT</name>
<dbReference type="SMART" id="SM00513">
    <property type="entry name" value="SAP"/>
    <property type="match status" value="1"/>
</dbReference>
<keyword evidence="10" id="KW-0234">DNA repair</keyword>
<accession>W4H7E2</accession>
<dbReference type="Pfam" id="PF02735">
    <property type="entry name" value="Ku"/>
    <property type="match status" value="1"/>
</dbReference>
<dbReference type="Gene3D" id="1.10.720.30">
    <property type="entry name" value="SAP domain"/>
    <property type="match status" value="1"/>
</dbReference>
<dbReference type="NCBIfam" id="TIGR00578">
    <property type="entry name" value="ku70"/>
    <property type="match status" value="1"/>
</dbReference>
<keyword evidence="7" id="KW-0067">ATP-binding</keyword>
<dbReference type="Pfam" id="PF03731">
    <property type="entry name" value="Ku_N"/>
    <property type="match status" value="1"/>
</dbReference>
<dbReference type="PIRSF" id="PIRSF003033">
    <property type="entry name" value="Ku70"/>
    <property type="match status" value="1"/>
</dbReference>
<dbReference type="PANTHER" id="PTHR12604">
    <property type="entry name" value="KU AUTOANTIGEN DNA HELICASE"/>
    <property type="match status" value="1"/>
</dbReference>
<dbReference type="RefSeq" id="XP_009823832.1">
    <property type="nucleotide sequence ID" value="XM_009825530.1"/>
</dbReference>
<dbReference type="InterPro" id="IPR005160">
    <property type="entry name" value="Ku_C"/>
</dbReference>
<evidence type="ECO:0000259" key="13">
    <source>
        <dbReference type="PROSITE" id="PS50800"/>
    </source>
</evidence>
<dbReference type="EMBL" id="KI913116">
    <property type="protein sequence ID" value="ETV87033.1"/>
    <property type="molecule type" value="Genomic_DNA"/>
</dbReference>
<evidence type="ECO:0000256" key="9">
    <source>
        <dbReference type="ARBA" id="ARBA00023172"/>
    </source>
</evidence>
<dbReference type="GO" id="GO:0003690">
    <property type="term" value="F:double-stranded DNA binding"/>
    <property type="evidence" value="ECO:0007669"/>
    <property type="project" value="TreeGrafter"/>
</dbReference>
<dbReference type="SUPFAM" id="SSF68906">
    <property type="entry name" value="SAP domain"/>
    <property type="match status" value="1"/>
</dbReference>
<keyword evidence="6" id="KW-0347">Helicase</keyword>
<dbReference type="PROSITE" id="PS50800">
    <property type="entry name" value="SAP"/>
    <property type="match status" value="1"/>
</dbReference>
<dbReference type="GO" id="GO:0003678">
    <property type="term" value="F:DNA helicase activity"/>
    <property type="evidence" value="ECO:0007669"/>
    <property type="project" value="InterPro"/>
</dbReference>
<dbReference type="InterPro" id="IPR005161">
    <property type="entry name" value="Ku_N"/>
</dbReference>
<dbReference type="SMART" id="SM00559">
    <property type="entry name" value="Ku78"/>
    <property type="match status" value="1"/>
</dbReference>
<dbReference type="InterPro" id="IPR016194">
    <property type="entry name" value="SPOC-like_C_dom_sf"/>
</dbReference>
<dbReference type="Gene3D" id="4.10.970.10">
    <property type="entry name" value="Ku70, bridge and pillars"/>
    <property type="match status" value="1"/>
</dbReference>
<evidence type="ECO:0000256" key="8">
    <source>
        <dbReference type="ARBA" id="ARBA00023125"/>
    </source>
</evidence>
<dbReference type="GO" id="GO:0043564">
    <property type="term" value="C:Ku70:Ku80 complex"/>
    <property type="evidence" value="ECO:0007669"/>
    <property type="project" value="InterPro"/>
</dbReference>
<dbReference type="GO" id="GO:0006310">
    <property type="term" value="P:DNA recombination"/>
    <property type="evidence" value="ECO:0007669"/>
    <property type="project" value="UniProtKB-KW"/>
</dbReference>
<dbReference type="GO" id="GO:0016787">
    <property type="term" value="F:hydrolase activity"/>
    <property type="evidence" value="ECO:0007669"/>
    <property type="project" value="UniProtKB-KW"/>
</dbReference>
<evidence type="ECO:0000256" key="11">
    <source>
        <dbReference type="ARBA" id="ARBA00023242"/>
    </source>
</evidence>
<dbReference type="InterPro" id="IPR027388">
    <property type="entry name" value="Ku70_bridge/pillars_dom_sf"/>
</dbReference>
<dbReference type="InterPro" id="IPR003034">
    <property type="entry name" value="SAP_dom"/>
</dbReference>
<dbReference type="Pfam" id="PF02037">
    <property type="entry name" value="SAP"/>
    <property type="match status" value="1"/>
</dbReference>
<dbReference type="PANTHER" id="PTHR12604:SF2">
    <property type="entry name" value="X-RAY REPAIR CROSS-COMPLEMENTING PROTEIN 6"/>
    <property type="match status" value="1"/>
</dbReference>
<evidence type="ECO:0000256" key="2">
    <source>
        <dbReference type="ARBA" id="ARBA00005240"/>
    </source>
</evidence>
<dbReference type="AlphaFoldDB" id="W4H7E2"/>
<dbReference type="Gene3D" id="3.40.50.410">
    <property type="entry name" value="von Willebrand factor, type A domain"/>
    <property type="match status" value="1"/>
</dbReference>
<dbReference type="GO" id="GO:0006303">
    <property type="term" value="P:double-strand break repair via nonhomologous end joining"/>
    <property type="evidence" value="ECO:0007669"/>
    <property type="project" value="InterPro"/>
</dbReference>
<keyword evidence="11" id="KW-0539">Nucleus</keyword>
<comment type="subcellular location">
    <subcellularLocation>
        <location evidence="1">Nucleus</location>
    </subcellularLocation>
</comment>
<organism evidence="14">
    <name type="scientific">Aphanomyces astaci</name>
    <name type="common">Crayfish plague agent</name>
    <dbReference type="NCBI Taxonomy" id="112090"/>
    <lineage>
        <taxon>Eukaryota</taxon>
        <taxon>Sar</taxon>
        <taxon>Stramenopiles</taxon>
        <taxon>Oomycota</taxon>
        <taxon>Saprolegniomycetes</taxon>
        <taxon>Saprolegniales</taxon>
        <taxon>Verrucalvaceae</taxon>
        <taxon>Aphanomyces</taxon>
    </lineage>
</organism>
<evidence type="ECO:0000256" key="1">
    <source>
        <dbReference type="ARBA" id="ARBA00004123"/>
    </source>
</evidence>
<dbReference type="InterPro" id="IPR036361">
    <property type="entry name" value="SAP_dom_sf"/>
</dbReference>
<dbReference type="GO" id="GO:0005524">
    <property type="term" value="F:ATP binding"/>
    <property type="evidence" value="ECO:0007669"/>
    <property type="project" value="UniProtKB-KW"/>
</dbReference>
<dbReference type="InterPro" id="IPR047087">
    <property type="entry name" value="KU70_core_dom"/>
</dbReference>
<dbReference type="FunFam" id="2.40.290.10:FF:000001">
    <property type="entry name" value="X-ray repair cross complementing 6"/>
    <property type="match status" value="1"/>
</dbReference>
<dbReference type="STRING" id="112090.W4H7E2"/>
<protein>
    <recommendedName>
        <fullName evidence="13">SAP domain-containing protein</fullName>
    </recommendedName>
</protein>
<dbReference type="GeneID" id="20804039"/>
<evidence type="ECO:0000256" key="10">
    <source>
        <dbReference type="ARBA" id="ARBA00023204"/>
    </source>
</evidence>
<dbReference type="OrthoDB" id="3249161at2759"/>
<dbReference type="CDD" id="cd00788">
    <property type="entry name" value="KU70"/>
    <property type="match status" value="1"/>
</dbReference>
<comment type="similarity">
    <text evidence="2">Belongs to the ku70 family.</text>
</comment>
<dbReference type="VEuPathDB" id="FungiDB:H257_02043"/>
<evidence type="ECO:0000313" key="14">
    <source>
        <dbReference type="EMBL" id="ETV87033.1"/>
    </source>
</evidence>
<sequence>MAFEWSNEEEKYVQPEIPGRDALIVLIDVRQSIFDASDDPSKTWFQTCIDMLVRYLKSKVIANDNSLLGVCFFGTKQVKNINSLEHVYEFQEIGYPSARRIKQLTDLVSPKFDFEGTFGSMAATDQVSLSNALWHCSLAFANAGLKKQDTQTIWILTNGEDPSAGNADERTRIHEQFKNHLELHRTLNLFYMPPPSSTSFDLSTFYATMFTDAASPVPDDEYKKQAAFAIHTYEDMMEESLRKRYRKRRLATLRLSITKSVKLSVELYALRVRQTRPTPVNLDAETNLPLQSGTKWLCNHTGSFLSPQEIHTYLEYGGGHRVYLTKDDMVQIKRFDAAGIQLLAFEPTSVIRLHENVRAPYFLFPTDEDIAGSSAAFVALHHAMSTKDKVAVCRFSMRDNSPPRVAALLPQDEVSDEQGQVQPMGFQVLFLPFLDDIRPLRATQQDSTATQVEAACSVIRALTLSSLPSFQNPELQKHYASIQALALDEDVLAFDDKDDTTLPDTAGFARRKVLMSLEAFKEACGGDELHKDSAKRKTASAAPKREKKAKASDDMSADWSVDTYKALAASGTLGKKTVAELKGFLTSHGLSTAGKKADLVATAMAFLQTP</sequence>
<evidence type="ECO:0000256" key="12">
    <source>
        <dbReference type="SAM" id="MobiDB-lite"/>
    </source>
</evidence>
<keyword evidence="8" id="KW-0238">DNA-binding</keyword>
<dbReference type="InterPro" id="IPR006164">
    <property type="entry name" value="DNA_bd_Ku70/Ku80"/>
</dbReference>
<evidence type="ECO:0000256" key="3">
    <source>
        <dbReference type="ARBA" id="ARBA00022741"/>
    </source>
</evidence>
<evidence type="ECO:0000256" key="7">
    <source>
        <dbReference type="ARBA" id="ARBA00022840"/>
    </source>
</evidence>
<dbReference type="SUPFAM" id="SSF100939">
    <property type="entry name" value="SPOC domain-like"/>
    <property type="match status" value="1"/>
</dbReference>
<dbReference type="GO" id="GO:0003684">
    <property type="term" value="F:damaged DNA binding"/>
    <property type="evidence" value="ECO:0007669"/>
    <property type="project" value="InterPro"/>
</dbReference>
<dbReference type="Gene3D" id="2.40.290.10">
    <property type="match status" value="1"/>
</dbReference>
<keyword evidence="5" id="KW-0378">Hydrolase</keyword>
<evidence type="ECO:0000256" key="4">
    <source>
        <dbReference type="ARBA" id="ARBA00022763"/>
    </source>
</evidence>
<dbReference type="Pfam" id="PF03730">
    <property type="entry name" value="Ku_C"/>
    <property type="match status" value="1"/>
</dbReference>
<dbReference type="SUPFAM" id="SSF53300">
    <property type="entry name" value="vWA-like"/>
    <property type="match status" value="1"/>
</dbReference>
<keyword evidence="9" id="KW-0233">DNA recombination</keyword>
<dbReference type="InterPro" id="IPR006165">
    <property type="entry name" value="Ku70"/>
</dbReference>